<reference evidence="8 9" key="1">
    <citation type="journal article" date="2013" name="Proc. Natl. Acad. Sci. U.S.A.">
        <title>Fine-scale variation in meiotic recombination in Mimulus inferred from population shotgun sequencing.</title>
        <authorList>
            <person name="Hellsten U."/>
            <person name="Wright K.M."/>
            <person name="Jenkins J."/>
            <person name="Shu S."/>
            <person name="Yuan Y."/>
            <person name="Wessler S.R."/>
            <person name="Schmutz J."/>
            <person name="Willis J.H."/>
            <person name="Rokhsar D.S."/>
        </authorList>
    </citation>
    <scope>NUCLEOTIDE SEQUENCE [LARGE SCALE GENOMIC DNA]</scope>
    <source>
        <strain evidence="9">cv. DUN x IM62</strain>
    </source>
</reference>
<feature type="compositionally biased region" description="Basic and acidic residues" evidence="6">
    <location>
        <begin position="237"/>
        <end position="261"/>
    </location>
</feature>
<gene>
    <name evidence="8" type="ORF">MIMGU_mgv1a011106mg</name>
</gene>
<dbReference type="InterPro" id="IPR015300">
    <property type="entry name" value="DNA-bd_pseudobarrel_sf"/>
</dbReference>
<dbReference type="InterPro" id="IPR003340">
    <property type="entry name" value="B3_DNA-bd"/>
</dbReference>
<evidence type="ECO:0000256" key="1">
    <source>
        <dbReference type="ARBA" id="ARBA00004123"/>
    </source>
</evidence>
<dbReference type="OMA" id="KMASCQA"/>
<dbReference type="Gene3D" id="2.40.330.10">
    <property type="entry name" value="DNA-binding pseudobarrel domain"/>
    <property type="match status" value="1"/>
</dbReference>
<comment type="subcellular location">
    <subcellularLocation>
        <location evidence="1">Nucleus</location>
    </subcellularLocation>
</comment>
<name>A0A022S123_ERYGU</name>
<proteinExistence type="predicted"/>
<evidence type="ECO:0000256" key="3">
    <source>
        <dbReference type="ARBA" id="ARBA00023125"/>
    </source>
</evidence>
<dbReference type="Proteomes" id="UP000030748">
    <property type="component" value="Unassembled WGS sequence"/>
</dbReference>
<organism evidence="8 9">
    <name type="scientific">Erythranthe guttata</name>
    <name type="common">Yellow monkey flower</name>
    <name type="synonym">Mimulus guttatus</name>
    <dbReference type="NCBI Taxonomy" id="4155"/>
    <lineage>
        <taxon>Eukaryota</taxon>
        <taxon>Viridiplantae</taxon>
        <taxon>Streptophyta</taxon>
        <taxon>Embryophyta</taxon>
        <taxon>Tracheophyta</taxon>
        <taxon>Spermatophyta</taxon>
        <taxon>Magnoliopsida</taxon>
        <taxon>eudicotyledons</taxon>
        <taxon>Gunneridae</taxon>
        <taxon>Pentapetalae</taxon>
        <taxon>asterids</taxon>
        <taxon>lamiids</taxon>
        <taxon>Lamiales</taxon>
        <taxon>Phrymaceae</taxon>
        <taxon>Erythranthe</taxon>
    </lineage>
</organism>
<dbReference type="AlphaFoldDB" id="A0A022S123"/>
<feature type="region of interest" description="Disordered" evidence="6">
    <location>
        <begin position="41"/>
        <end position="77"/>
    </location>
</feature>
<dbReference type="GO" id="GO:0003677">
    <property type="term" value="F:DNA binding"/>
    <property type="evidence" value="ECO:0007669"/>
    <property type="project" value="UniProtKB-KW"/>
</dbReference>
<dbReference type="PANTHER" id="PTHR31391">
    <property type="entry name" value="B3 DOMAIN-CONTAINING PROTEIN OS11G0197600-RELATED"/>
    <property type="match status" value="1"/>
</dbReference>
<protein>
    <recommendedName>
        <fullName evidence="7">TF-B3 domain-containing protein</fullName>
    </recommendedName>
</protein>
<dbReference type="PhylomeDB" id="A0A022S123"/>
<dbReference type="CDD" id="cd10017">
    <property type="entry name" value="B3_DNA"/>
    <property type="match status" value="1"/>
</dbReference>
<evidence type="ECO:0000256" key="4">
    <source>
        <dbReference type="ARBA" id="ARBA00023163"/>
    </source>
</evidence>
<evidence type="ECO:0000256" key="2">
    <source>
        <dbReference type="ARBA" id="ARBA00023015"/>
    </source>
</evidence>
<keyword evidence="2" id="KW-0805">Transcription regulation</keyword>
<dbReference type="SMART" id="SM01019">
    <property type="entry name" value="B3"/>
    <property type="match status" value="1"/>
</dbReference>
<dbReference type="PROSITE" id="PS50863">
    <property type="entry name" value="B3"/>
    <property type="match status" value="1"/>
</dbReference>
<dbReference type="eggNOG" id="KOG1216">
    <property type="taxonomic scope" value="Eukaryota"/>
</dbReference>
<evidence type="ECO:0000313" key="8">
    <source>
        <dbReference type="EMBL" id="EYU46039.1"/>
    </source>
</evidence>
<sequence length="292" mass="33436">MANESSATAYEEARKQRLLENQKRFEDLGLLKLSKNLSNLKKPEKSQNRHVRSKAADNFLIEPRRSSRARNPVPSYRDDVDVGLGGLPSSRKRSKLNSSWATYLARPLEEVKTASYEERVRAHKYAEKLQSNLQDGNPSFVKSMVRSHVYSCFWLGLPGKFCKDHLSKSTVDMVLENEEGEEYDAKFISERTGLSGGWRAFALDHKLDDGDALLFELIEPTRFKVYIVRAFDAEKEHEKENEKEPVLEHGSDGEGTLNKETKNRKKKDNNLTKPKKEESSEISGTRRSSRNK</sequence>
<dbReference type="InterPro" id="IPR044837">
    <property type="entry name" value="REM16-like"/>
</dbReference>
<feature type="region of interest" description="Disordered" evidence="6">
    <location>
        <begin position="237"/>
        <end position="292"/>
    </location>
</feature>
<keyword evidence="4" id="KW-0804">Transcription</keyword>
<dbReference type="Pfam" id="PF02362">
    <property type="entry name" value="B3"/>
    <property type="match status" value="1"/>
</dbReference>
<feature type="compositionally biased region" description="Basic and acidic residues" evidence="6">
    <location>
        <begin position="268"/>
        <end position="279"/>
    </location>
</feature>
<evidence type="ECO:0000256" key="6">
    <source>
        <dbReference type="SAM" id="MobiDB-lite"/>
    </source>
</evidence>
<feature type="domain" description="TF-B3" evidence="7">
    <location>
        <begin position="140"/>
        <end position="231"/>
    </location>
</feature>
<keyword evidence="9" id="KW-1185">Reference proteome</keyword>
<accession>A0A022S123</accession>
<dbReference type="GO" id="GO:0005634">
    <property type="term" value="C:nucleus"/>
    <property type="evidence" value="ECO:0007669"/>
    <property type="project" value="UniProtKB-SubCell"/>
</dbReference>
<evidence type="ECO:0000256" key="5">
    <source>
        <dbReference type="ARBA" id="ARBA00023242"/>
    </source>
</evidence>
<dbReference type="EMBL" id="KI630171">
    <property type="protein sequence ID" value="EYU46039.1"/>
    <property type="molecule type" value="Genomic_DNA"/>
</dbReference>
<dbReference type="PANTHER" id="PTHR31391:SF3">
    <property type="entry name" value="B3 DOMAIN-CONTAINING PROTEIN OS05G0481400"/>
    <property type="match status" value="1"/>
</dbReference>
<keyword evidence="5" id="KW-0539">Nucleus</keyword>
<keyword evidence="3" id="KW-0238">DNA-binding</keyword>
<dbReference type="OrthoDB" id="1909330at2759"/>
<dbReference type="KEGG" id="egt:105963207"/>
<dbReference type="STRING" id="4155.A0A022S123"/>
<evidence type="ECO:0000313" key="9">
    <source>
        <dbReference type="Proteomes" id="UP000030748"/>
    </source>
</evidence>
<evidence type="ECO:0000259" key="7">
    <source>
        <dbReference type="PROSITE" id="PS50863"/>
    </source>
</evidence>
<dbReference type="SUPFAM" id="SSF101936">
    <property type="entry name" value="DNA-binding pseudobarrel domain"/>
    <property type="match status" value="1"/>
</dbReference>